<dbReference type="PANTHER" id="PTHR43767">
    <property type="entry name" value="LONG-CHAIN-FATTY-ACID--COA LIGASE"/>
    <property type="match status" value="1"/>
</dbReference>
<dbReference type="Gene3D" id="3.40.50.12780">
    <property type="entry name" value="N-terminal domain of ligase-like"/>
    <property type="match status" value="1"/>
</dbReference>
<comment type="caution">
    <text evidence="3">The sequence shown here is derived from an EMBL/GenBank/DDBJ whole genome shotgun (WGS) entry which is preliminary data.</text>
</comment>
<evidence type="ECO:0000313" key="3">
    <source>
        <dbReference type="EMBL" id="MEK8050587.1"/>
    </source>
</evidence>
<feature type="domain" description="AMP-binding enzyme C-terminal" evidence="2">
    <location>
        <begin position="439"/>
        <end position="515"/>
    </location>
</feature>
<proteinExistence type="predicted"/>
<keyword evidence="4" id="KW-1185">Reference proteome</keyword>
<evidence type="ECO:0000313" key="4">
    <source>
        <dbReference type="Proteomes" id="UP001365405"/>
    </source>
</evidence>
<organism evidence="3 4">
    <name type="scientific">Pseudaquabacterium inlustre</name>
    <dbReference type="NCBI Taxonomy" id="2984192"/>
    <lineage>
        <taxon>Bacteria</taxon>
        <taxon>Pseudomonadati</taxon>
        <taxon>Pseudomonadota</taxon>
        <taxon>Betaproteobacteria</taxon>
        <taxon>Burkholderiales</taxon>
        <taxon>Sphaerotilaceae</taxon>
        <taxon>Pseudaquabacterium</taxon>
    </lineage>
</organism>
<dbReference type="InterPro" id="IPR050237">
    <property type="entry name" value="ATP-dep_AMP-bd_enzyme"/>
</dbReference>
<dbReference type="NCBIfam" id="NF005676">
    <property type="entry name" value="PRK07470.1"/>
    <property type="match status" value="1"/>
</dbReference>
<protein>
    <submittedName>
        <fullName evidence="3">Acyl-CoA synthetase</fullName>
    </submittedName>
</protein>
<dbReference type="InterPro" id="IPR042099">
    <property type="entry name" value="ANL_N_sf"/>
</dbReference>
<evidence type="ECO:0000259" key="2">
    <source>
        <dbReference type="Pfam" id="PF13193"/>
    </source>
</evidence>
<dbReference type="InterPro" id="IPR045851">
    <property type="entry name" value="AMP-bd_C_sf"/>
</dbReference>
<dbReference type="Gene3D" id="3.30.300.30">
    <property type="match status" value="1"/>
</dbReference>
<dbReference type="Proteomes" id="UP001365405">
    <property type="component" value="Unassembled WGS sequence"/>
</dbReference>
<dbReference type="RefSeq" id="WP_341410259.1">
    <property type="nucleotide sequence ID" value="NZ_JBBUTH010000004.1"/>
</dbReference>
<dbReference type="PANTHER" id="PTHR43767:SF7">
    <property type="entry name" value="MEDIUM_LONG-CHAIN-FATTY-ACID--COA LIGASE FADD8"/>
    <property type="match status" value="1"/>
</dbReference>
<feature type="domain" description="AMP-dependent synthetase/ligase" evidence="1">
    <location>
        <begin position="14"/>
        <end position="389"/>
    </location>
</feature>
<dbReference type="PROSITE" id="PS00455">
    <property type="entry name" value="AMP_BINDING"/>
    <property type="match status" value="1"/>
</dbReference>
<dbReference type="CDD" id="cd17631">
    <property type="entry name" value="FACL_FadD13-like"/>
    <property type="match status" value="1"/>
</dbReference>
<reference evidence="3 4" key="1">
    <citation type="submission" date="2024-04" db="EMBL/GenBank/DDBJ databases">
        <title>Novel species of the genus Ideonella isolated from streams.</title>
        <authorList>
            <person name="Lu H."/>
        </authorList>
    </citation>
    <scope>NUCLEOTIDE SEQUENCE [LARGE SCALE GENOMIC DNA]</scope>
    <source>
        <strain evidence="3 4">DXS22W</strain>
    </source>
</reference>
<dbReference type="Pfam" id="PF00501">
    <property type="entry name" value="AMP-binding"/>
    <property type="match status" value="1"/>
</dbReference>
<sequence>MNPAQTTNLARLLTHTARLFPDRPALIHGDRTWTWQEIDARVDALVAALTALGVRQGDRILLQSRNNVQVFESCWAAFRMGCVWVPTNFRLTPAEVAYLGSSSGAAAMIVEDLFEGHAAAVRAESPALRHVLWIGQPPAAALSSGNDHCYESLLARHAGAAPAEATVAHDDPLWFFYTSGTTGRPKAGILTHGQMAFVVTNHLADLIPGTTEADVSIAVAPLSHGAGIHALLNVARGAATVLMPGEKLDVEVFWQLVQRHRVSNLFTVPTIVKMLVEHPSVDQHDHSSLKFVIYAGAPMYRADQRLALQKLGPKLVQYFGLGEVTGCITVLPAHMHSADDADPNANVGSCGRPRTGMEVAILDADMKPLPTGEVGEICVRGPAVFAGYHANPEATAKALRGGWFHTGDLGRVDARGLLYITGRESDMYISGGSNVYPRECEELLLTHPGVAEVAVLGVPDRHWGEVGVAVVVRREGVEPVDEAALIAFLDGRLARYRWPRQVFFWDALPKSGYGKITKKDVRALLYERGEVQPLSPD</sequence>
<gene>
    <name evidence="3" type="ORF">AACH10_10085</name>
</gene>
<name>A0ABU9CJ62_9BURK</name>
<dbReference type="SUPFAM" id="SSF56801">
    <property type="entry name" value="Acetyl-CoA synthetase-like"/>
    <property type="match status" value="1"/>
</dbReference>
<accession>A0ABU9CJ62</accession>
<dbReference type="InterPro" id="IPR025110">
    <property type="entry name" value="AMP-bd_C"/>
</dbReference>
<dbReference type="InterPro" id="IPR020845">
    <property type="entry name" value="AMP-binding_CS"/>
</dbReference>
<dbReference type="EMBL" id="JBBUTH010000004">
    <property type="protein sequence ID" value="MEK8050587.1"/>
    <property type="molecule type" value="Genomic_DNA"/>
</dbReference>
<dbReference type="InterPro" id="IPR000873">
    <property type="entry name" value="AMP-dep_synth/lig_dom"/>
</dbReference>
<evidence type="ECO:0000259" key="1">
    <source>
        <dbReference type="Pfam" id="PF00501"/>
    </source>
</evidence>
<dbReference type="Pfam" id="PF13193">
    <property type="entry name" value="AMP-binding_C"/>
    <property type="match status" value="1"/>
</dbReference>